<dbReference type="HOGENOM" id="CLU_2476031_0_0_2"/>
<organism evidence="1 2">
    <name type="scientific">Methanococcus maripaludis (strain C5 / ATCC BAA-1333)</name>
    <dbReference type="NCBI Taxonomy" id="402880"/>
    <lineage>
        <taxon>Archaea</taxon>
        <taxon>Methanobacteriati</taxon>
        <taxon>Methanobacteriota</taxon>
        <taxon>Methanomada group</taxon>
        <taxon>Methanococci</taxon>
        <taxon>Methanococcales</taxon>
        <taxon>Methanococcaceae</taxon>
        <taxon>Methanococcus</taxon>
    </lineage>
</organism>
<dbReference type="Proteomes" id="UP000000253">
    <property type="component" value="Chromosome"/>
</dbReference>
<evidence type="ECO:0000313" key="1">
    <source>
        <dbReference type="EMBL" id="ABO35238.1"/>
    </source>
</evidence>
<evidence type="ECO:0000313" key="2">
    <source>
        <dbReference type="Proteomes" id="UP000000253"/>
    </source>
</evidence>
<name>A4FYF4_METM5</name>
<gene>
    <name evidence="1" type="ordered locus">MmarC5_0932</name>
</gene>
<dbReference type="EMBL" id="CP000609">
    <property type="protein sequence ID" value="ABO35238.1"/>
    <property type="molecule type" value="Genomic_DNA"/>
</dbReference>
<dbReference type="KEGG" id="mmq:MmarC5_0932"/>
<dbReference type="AlphaFoldDB" id="A4FYF4"/>
<dbReference type="RefSeq" id="WP_011868692.1">
    <property type="nucleotide sequence ID" value="NC_009135.1"/>
</dbReference>
<proteinExistence type="predicted"/>
<protein>
    <submittedName>
        <fullName evidence="1">Uncharacterized protein</fullName>
    </submittedName>
</protein>
<dbReference type="GeneID" id="4928088"/>
<dbReference type="STRING" id="402880.MmarC5_0932"/>
<accession>A4FYF4</accession>
<sequence>MARQKKAYPNSFETQQGVNDYVSGQMNYINKTYGEDKGKAVNTAYKKAKKFYAMSKKTKDSEKAGIFAKISKIFYGAGKQMHKNSKN</sequence>
<reference evidence="1 2" key="1">
    <citation type="submission" date="2007-03" db="EMBL/GenBank/DDBJ databases">
        <title>Complete sequence of chromosome of Methanococcus maripaludis C5.</title>
        <authorList>
            <consortium name="US DOE Joint Genome Institute"/>
            <person name="Copeland A."/>
            <person name="Lucas S."/>
            <person name="Lapidus A."/>
            <person name="Barry K."/>
            <person name="Glavina del Rio T."/>
            <person name="Dalin E."/>
            <person name="Tice H."/>
            <person name="Pitluck S."/>
            <person name="Chertkov O."/>
            <person name="Brettin T."/>
            <person name="Bruce D."/>
            <person name="Han C."/>
            <person name="Detter J.C."/>
            <person name="Schmutz J."/>
            <person name="Larimer F."/>
            <person name="Land M."/>
            <person name="Hauser L."/>
            <person name="Kyrpides N."/>
            <person name="Mikhailova N."/>
            <person name="Sieprawska-Lupa M."/>
            <person name="Whitman W.B."/>
            <person name="Richardson P."/>
        </authorList>
    </citation>
    <scope>NUCLEOTIDE SEQUENCE [LARGE SCALE GENOMIC DNA]</scope>
    <source>
        <strain evidence="2">C5 / ATCC BAA-1333</strain>
    </source>
</reference>